<evidence type="ECO:0000259" key="3">
    <source>
        <dbReference type="PROSITE" id="PS50111"/>
    </source>
</evidence>
<dbReference type="SUPFAM" id="SSF58104">
    <property type="entry name" value="Methyl-accepting chemotaxis protein (MCP) signaling domain"/>
    <property type="match status" value="1"/>
</dbReference>
<evidence type="ECO:0000256" key="2">
    <source>
        <dbReference type="PROSITE-ProRule" id="PRU00284"/>
    </source>
</evidence>
<dbReference type="OrthoDB" id="9807021at2"/>
<keyword evidence="1 2" id="KW-0807">Transducer</keyword>
<evidence type="ECO:0000313" key="5">
    <source>
        <dbReference type="Proteomes" id="UP000243333"/>
    </source>
</evidence>
<dbReference type="STRING" id="1123285.SAMN05660235_01056"/>
<dbReference type="Pfam" id="PF00015">
    <property type="entry name" value="MCPsignal"/>
    <property type="match status" value="1"/>
</dbReference>
<dbReference type="InterPro" id="IPR029151">
    <property type="entry name" value="Sensor-like_sf"/>
</dbReference>
<dbReference type="AlphaFoldDB" id="A0A1G7JUB4"/>
<evidence type="ECO:0000256" key="1">
    <source>
        <dbReference type="ARBA" id="ARBA00023224"/>
    </source>
</evidence>
<dbReference type="SUPFAM" id="SSF103190">
    <property type="entry name" value="Sensory domain-like"/>
    <property type="match status" value="1"/>
</dbReference>
<feature type="domain" description="Methyl-accepting transducer" evidence="3">
    <location>
        <begin position="108"/>
        <end position="282"/>
    </location>
</feature>
<protein>
    <submittedName>
        <fullName evidence="4">Methyl-accepting chemotaxis protein (MCP) signalling domain-containing protein</fullName>
    </submittedName>
</protein>
<reference evidence="5" key="1">
    <citation type="submission" date="2016-10" db="EMBL/GenBank/DDBJ databases">
        <authorList>
            <person name="Varghese N."/>
            <person name="Submissions S."/>
        </authorList>
    </citation>
    <scope>NUCLEOTIDE SEQUENCE [LARGE SCALE GENOMIC DNA]</scope>
    <source>
        <strain evidence="5">DSM 23256</strain>
    </source>
</reference>
<dbReference type="PANTHER" id="PTHR32089:SF112">
    <property type="entry name" value="LYSOZYME-LIKE PROTEIN-RELATED"/>
    <property type="match status" value="1"/>
</dbReference>
<sequence length="282" mass="30134">MSQLTGSEILDLFCKLAPYLNDAIAGDIGVTIARDGKYILYIPASDLDLGTRVGEPVRSGATKEALETGKQVVKYIPREKSAYGIPYIANAMPVKDGDRVIGCVTTTQSVTSFETINNVTSELAASSEELTAGMQELASRATEVASVGSELRGLSKDLLNTARQTDEIIAFIKTVANQTNLLGLNAAIEAARVGAMGRGFGVVAEEVRKLAAASAESVKNISESLTNMYRAIETLTKKIENIEHSVVSQETAIQEMAKASQELAVMASRLSESAKTLYEFTE</sequence>
<organism evidence="4 5">
    <name type="scientific">Sporolituus thermophilus DSM 23256</name>
    <dbReference type="NCBI Taxonomy" id="1123285"/>
    <lineage>
        <taxon>Bacteria</taxon>
        <taxon>Bacillati</taxon>
        <taxon>Bacillota</taxon>
        <taxon>Negativicutes</taxon>
        <taxon>Selenomonadales</taxon>
        <taxon>Sporomusaceae</taxon>
        <taxon>Sporolituus</taxon>
    </lineage>
</organism>
<gene>
    <name evidence="4" type="ORF">SAMN05660235_01056</name>
</gene>
<name>A0A1G7JUB4_9FIRM</name>
<proteinExistence type="predicted"/>
<dbReference type="Proteomes" id="UP000243333">
    <property type="component" value="Unassembled WGS sequence"/>
</dbReference>
<dbReference type="RefSeq" id="WP_093688796.1">
    <property type="nucleotide sequence ID" value="NZ_FNBU01000006.1"/>
</dbReference>
<dbReference type="GO" id="GO:0016020">
    <property type="term" value="C:membrane"/>
    <property type="evidence" value="ECO:0007669"/>
    <property type="project" value="InterPro"/>
</dbReference>
<dbReference type="PROSITE" id="PS50111">
    <property type="entry name" value="CHEMOTAXIS_TRANSDUC_2"/>
    <property type="match status" value="1"/>
</dbReference>
<dbReference type="SMART" id="SM00283">
    <property type="entry name" value="MA"/>
    <property type="match status" value="1"/>
</dbReference>
<accession>A0A1G7JUB4</accession>
<dbReference type="PANTHER" id="PTHR32089">
    <property type="entry name" value="METHYL-ACCEPTING CHEMOTAXIS PROTEIN MCPB"/>
    <property type="match status" value="1"/>
</dbReference>
<dbReference type="InterPro" id="IPR004089">
    <property type="entry name" value="MCPsignal_dom"/>
</dbReference>
<dbReference type="EMBL" id="FNBU01000006">
    <property type="protein sequence ID" value="SDF28533.1"/>
    <property type="molecule type" value="Genomic_DNA"/>
</dbReference>
<dbReference type="Gene3D" id="1.10.287.950">
    <property type="entry name" value="Methyl-accepting chemotaxis protein"/>
    <property type="match status" value="1"/>
</dbReference>
<evidence type="ECO:0000313" key="4">
    <source>
        <dbReference type="EMBL" id="SDF28533.1"/>
    </source>
</evidence>
<dbReference type="GO" id="GO:0007165">
    <property type="term" value="P:signal transduction"/>
    <property type="evidence" value="ECO:0007669"/>
    <property type="project" value="UniProtKB-KW"/>
</dbReference>
<keyword evidence="5" id="KW-1185">Reference proteome</keyword>